<dbReference type="RefSeq" id="WP_099152657.1">
    <property type="nucleotide sequence ID" value="NZ_PDUD01000028.1"/>
</dbReference>
<gene>
    <name evidence="1" type="ORF">CRP01_24035</name>
</gene>
<accession>A0A2D0N618</accession>
<comment type="caution">
    <text evidence="1">The sequence shown here is derived from an EMBL/GenBank/DDBJ whole genome shotgun (WGS) entry which is preliminary data.</text>
</comment>
<dbReference type="AlphaFoldDB" id="A0A2D0N618"/>
<protein>
    <recommendedName>
        <fullName evidence="3">Lipoprotein</fullName>
    </recommendedName>
</protein>
<dbReference type="PROSITE" id="PS51257">
    <property type="entry name" value="PROKAR_LIPOPROTEIN"/>
    <property type="match status" value="1"/>
</dbReference>
<dbReference type="Proteomes" id="UP000223913">
    <property type="component" value="Unassembled WGS sequence"/>
</dbReference>
<name>A0A2D0N618_FLAN2</name>
<evidence type="ECO:0000313" key="1">
    <source>
        <dbReference type="EMBL" id="PHN03944.1"/>
    </source>
</evidence>
<dbReference type="EMBL" id="PDUD01000028">
    <property type="protein sequence ID" value="PHN03944.1"/>
    <property type="molecule type" value="Genomic_DNA"/>
</dbReference>
<keyword evidence="2" id="KW-1185">Reference proteome</keyword>
<sequence>MRKLLSISIVFLILSVACKKDRRERLFEINYPNFEFQFPAGLSQFQARVFAFPVVATDIDNYLQQFSTDTSAIAAINPYFATITNNNNVDFDFLQEVSVRACPVGMECTAFDEVFYLDDLRNRRLSRLNLLPTLRNVKELLSGQNYRLEIVFFLSEISPFTIDCRLEMAFEAVR</sequence>
<dbReference type="OrthoDB" id="1492872at2"/>
<evidence type="ECO:0000313" key="2">
    <source>
        <dbReference type="Proteomes" id="UP000223913"/>
    </source>
</evidence>
<reference evidence="1 2" key="1">
    <citation type="submission" date="2017-10" db="EMBL/GenBank/DDBJ databases">
        <title>The draft genome sequence of Lewinella nigricans NBRC 102662.</title>
        <authorList>
            <person name="Wang K."/>
        </authorList>
    </citation>
    <scope>NUCLEOTIDE SEQUENCE [LARGE SCALE GENOMIC DNA]</scope>
    <source>
        <strain evidence="1 2">NBRC 102662</strain>
    </source>
</reference>
<proteinExistence type="predicted"/>
<evidence type="ECO:0008006" key="3">
    <source>
        <dbReference type="Google" id="ProtNLM"/>
    </source>
</evidence>
<organism evidence="1 2">
    <name type="scientific">Flavilitoribacter nigricans (strain ATCC 23147 / DSM 23189 / NBRC 102662 / NCIMB 1420 / SS-2)</name>
    <name type="common">Lewinella nigricans</name>
    <dbReference type="NCBI Taxonomy" id="1122177"/>
    <lineage>
        <taxon>Bacteria</taxon>
        <taxon>Pseudomonadati</taxon>
        <taxon>Bacteroidota</taxon>
        <taxon>Saprospiria</taxon>
        <taxon>Saprospirales</taxon>
        <taxon>Lewinellaceae</taxon>
        <taxon>Flavilitoribacter</taxon>
    </lineage>
</organism>